<dbReference type="EMBL" id="JAIWYP010000016">
    <property type="protein sequence ID" value="KAH3695241.1"/>
    <property type="molecule type" value="Genomic_DNA"/>
</dbReference>
<accession>A0A9D4BAD6</accession>
<protein>
    <submittedName>
        <fullName evidence="2">Uncharacterized protein</fullName>
    </submittedName>
</protein>
<evidence type="ECO:0000313" key="3">
    <source>
        <dbReference type="Proteomes" id="UP000828390"/>
    </source>
</evidence>
<reference evidence="2" key="1">
    <citation type="journal article" date="2019" name="bioRxiv">
        <title>The Genome of the Zebra Mussel, Dreissena polymorpha: A Resource for Invasive Species Research.</title>
        <authorList>
            <person name="McCartney M.A."/>
            <person name="Auch B."/>
            <person name="Kono T."/>
            <person name="Mallez S."/>
            <person name="Zhang Y."/>
            <person name="Obille A."/>
            <person name="Becker A."/>
            <person name="Abrahante J.E."/>
            <person name="Garbe J."/>
            <person name="Badalamenti J.P."/>
            <person name="Herman A."/>
            <person name="Mangelson H."/>
            <person name="Liachko I."/>
            <person name="Sullivan S."/>
            <person name="Sone E.D."/>
            <person name="Koren S."/>
            <person name="Silverstein K.A.T."/>
            <person name="Beckman K.B."/>
            <person name="Gohl D.M."/>
        </authorList>
    </citation>
    <scope>NUCLEOTIDE SEQUENCE</scope>
    <source>
        <strain evidence="2">Duluth1</strain>
        <tissue evidence="2">Whole animal</tissue>
    </source>
</reference>
<organism evidence="2 3">
    <name type="scientific">Dreissena polymorpha</name>
    <name type="common">Zebra mussel</name>
    <name type="synonym">Mytilus polymorpha</name>
    <dbReference type="NCBI Taxonomy" id="45954"/>
    <lineage>
        <taxon>Eukaryota</taxon>
        <taxon>Metazoa</taxon>
        <taxon>Spiralia</taxon>
        <taxon>Lophotrochozoa</taxon>
        <taxon>Mollusca</taxon>
        <taxon>Bivalvia</taxon>
        <taxon>Autobranchia</taxon>
        <taxon>Heteroconchia</taxon>
        <taxon>Euheterodonta</taxon>
        <taxon>Imparidentia</taxon>
        <taxon>Neoheterodontei</taxon>
        <taxon>Myida</taxon>
        <taxon>Dreissenoidea</taxon>
        <taxon>Dreissenidae</taxon>
        <taxon>Dreissena</taxon>
    </lineage>
</organism>
<name>A0A9D4BAD6_DREPO</name>
<gene>
    <name evidence="2" type="ORF">DPMN_082698</name>
</gene>
<comment type="caution">
    <text evidence="2">The sequence shown here is derived from an EMBL/GenBank/DDBJ whole genome shotgun (WGS) entry which is preliminary data.</text>
</comment>
<dbReference type="AlphaFoldDB" id="A0A9D4BAD6"/>
<feature type="chain" id="PRO_5038953009" evidence="1">
    <location>
        <begin position="22"/>
        <end position="117"/>
    </location>
</feature>
<keyword evidence="3" id="KW-1185">Reference proteome</keyword>
<evidence type="ECO:0000313" key="2">
    <source>
        <dbReference type="EMBL" id="KAH3695241.1"/>
    </source>
</evidence>
<dbReference type="Proteomes" id="UP000828390">
    <property type="component" value="Unassembled WGS sequence"/>
</dbReference>
<feature type="signal peptide" evidence="1">
    <location>
        <begin position="1"/>
        <end position="21"/>
    </location>
</feature>
<keyword evidence="1" id="KW-0732">Signal</keyword>
<proteinExistence type="predicted"/>
<evidence type="ECO:0000256" key="1">
    <source>
        <dbReference type="SAM" id="SignalP"/>
    </source>
</evidence>
<sequence>MMTTLVVLSLLVATALVAVSAAPVQRGLTTCASLLSASSPFTEDYICNAFCEDDHKDAGKCINGYCYCRTGGTYTGHVARILVTLLANKPEDECMVIAARDCRHVCKRAIEPDMLEI</sequence>
<reference evidence="2" key="2">
    <citation type="submission" date="2020-11" db="EMBL/GenBank/DDBJ databases">
        <authorList>
            <person name="McCartney M.A."/>
            <person name="Auch B."/>
            <person name="Kono T."/>
            <person name="Mallez S."/>
            <person name="Becker A."/>
            <person name="Gohl D.M."/>
            <person name="Silverstein K.A.T."/>
            <person name="Koren S."/>
            <person name="Bechman K.B."/>
            <person name="Herman A."/>
            <person name="Abrahante J.E."/>
            <person name="Garbe J."/>
        </authorList>
    </citation>
    <scope>NUCLEOTIDE SEQUENCE</scope>
    <source>
        <strain evidence="2">Duluth1</strain>
        <tissue evidence="2">Whole animal</tissue>
    </source>
</reference>